<protein>
    <submittedName>
        <fullName evidence="4">DUF1003 domain-containing protein</fullName>
    </submittedName>
</protein>
<organism evidence="4 5">
    <name type="scientific">Ferrovum myxofaciens</name>
    <dbReference type="NCBI Taxonomy" id="416213"/>
    <lineage>
        <taxon>Bacteria</taxon>
        <taxon>Pseudomonadati</taxon>
        <taxon>Pseudomonadota</taxon>
        <taxon>Betaproteobacteria</taxon>
        <taxon>Ferrovales</taxon>
        <taxon>Ferrovaceae</taxon>
        <taxon>Ferrovum</taxon>
    </lineage>
</organism>
<dbReference type="RefSeq" id="WP_051862732.1">
    <property type="nucleotide sequence ID" value="NZ_CP071137.1"/>
</dbReference>
<keyword evidence="3" id="KW-1133">Transmembrane helix</keyword>
<proteinExistence type="predicted"/>
<keyword evidence="1" id="KW-0175">Coiled coil</keyword>
<dbReference type="OrthoDB" id="9795736at2"/>
<evidence type="ECO:0000256" key="3">
    <source>
        <dbReference type="SAM" id="Phobius"/>
    </source>
</evidence>
<feature type="compositionally biased region" description="Polar residues" evidence="2">
    <location>
        <begin position="198"/>
        <end position="212"/>
    </location>
</feature>
<evidence type="ECO:0000256" key="2">
    <source>
        <dbReference type="SAM" id="MobiDB-lite"/>
    </source>
</evidence>
<dbReference type="Pfam" id="PF06210">
    <property type="entry name" value="DUF1003"/>
    <property type="match status" value="1"/>
</dbReference>
<reference evidence="4" key="1">
    <citation type="submission" date="2021-02" db="EMBL/GenBank/DDBJ databases">
        <title>Comparative genomics of Ferrovum myxofaciens strains, predominant extremophile bacteria forming large biofilm stalactites in acid mine ecosystems.</title>
        <authorList>
            <person name="Burkartova K."/>
            <person name="Ridl J."/>
            <person name="Pajer P."/>
            <person name="Falteisek L."/>
        </authorList>
    </citation>
    <scope>NUCLEOTIDE SEQUENCE</scope>
    <source>
        <strain evidence="4">MI1III</strain>
    </source>
</reference>
<sequence length="212" mass="23880">MVGLRYLPVDKTSKDSLPDMPVESERDQISQNIEAILKFYTREDQKISHSQRVLERISLFIGQPVFVGAILLFVALWTISNIVLHQLGLTAFDPPPFFWLQGIVGLGALLIMTVVLTKQNRLAKLEEQRAHLDLKVTLLTEQKAAKLIDLLEELRRDLPNVKNRHDPEAVALQQSMSPDLVLAALDEGGNSEERLKQSTETQEDMSSSQQTP</sequence>
<gene>
    <name evidence="4" type="ORF">JZL65_05395</name>
</gene>
<evidence type="ECO:0000313" key="4">
    <source>
        <dbReference type="EMBL" id="QWY78500.1"/>
    </source>
</evidence>
<name>A0A9E6SYU4_9PROT</name>
<accession>A0A9E6SYU4</accession>
<feature type="transmembrane region" description="Helical" evidence="3">
    <location>
        <begin position="57"/>
        <end position="77"/>
    </location>
</feature>
<dbReference type="EMBL" id="CP071137">
    <property type="protein sequence ID" value="QWY78500.1"/>
    <property type="molecule type" value="Genomic_DNA"/>
</dbReference>
<evidence type="ECO:0000256" key="1">
    <source>
        <dbReference type="SAM" id="Coils"/>
    </source>
</evidence>
<feature type="region of interest" description="Disordered" evidence="2">
    <location>
        <begin position="183"/>
        <end position="212"/>
    </location>
</feature>
<keyword evidence="3" id="KW-0812">Transmembrane</keyword>
<feature type="transmembrane region" description="Helical" evidence="3">
    <location>
        <begin position="97"/>
        <end position="116"/>
    </location>
</feature>
<keyword evidence="3" id="KW-0472">Membrane</keyword>
<evidence type="ECO:0000313" key="5">
    <source>
        <dbReference type="Proteomes" id="UP000683551"/>
    </source>
</evidence>
<feature type="coiled-coil region" evidence="1">
    <location>
        <begin position="115"/>
        <end position="164"/>
    </location>
</feature>
<dbReference type="AlphaFoldDB" id="A0A9E6SYU4"/>
<dbReference type="Proteomes" id="UP000683551">
    <property type="component" value="Chromosome"/>
</dbReference>
<dbReference type="InterPro" id="IPR010406">
    <property type="entry name" value="DUF1003"/>
</dbReference>